<name>A0A517QI97_9PLAN</name>
<gene>
    <name evidence="5 8" type="primary">rpmI</name>
    <name evidence="8" type="ORF">Mal48_05580</name>
</gene>
<evidence type="ECO:0000256" key="2">
    <source>
        <dbReference type="ARBA" id="ARBA00022980"/>
    </source>
</evidence>
<dbReference type="EMBL" id="CP036267">
    <property type="protein sequence ID" value="QDT31325.1"/>
    <property type="molecule type" value="Genomic_DNA"/>
</dbReference>
<dbReference type="Proteomes" id="UP000315724">
    <property type="component" value="Chromosome"/>
</dbReference>
<evidence type="ECO:0000256" key="5">
    <source>
        <dbReference type="HAMAP-Rule" id="MF_00514"/>
    </source>
</evidence>
<dbReference type="SUPFAM" id="SSF143034">
    <property type="entry name" value="L35p-like"/>
    <property type="match status" value="1"/>
</dbReference>
<dbReference type="KEGG" id="tpol:Mal48_05580"/>
<organism evidence="8 9">
    <name type="scientific">Thalassoglobus polymorphus</name>
    <dbReference type="NCBI Taxonomy" id="2527994"/>
    <lineage>
        <taxon>Bacteria</taxon>
        <taxon>Pseudomonadati</taxon>
        <taxon>Planctomycetota</taxon>
        <taxon>Planctomycetia</taxon>
        <taxon>Planctomycetales</taxon>
        <taxon>Planctomycetaceae</taxon>
        <taxon>Thalassoglobus</taxon>
    </lineage>
</organism>
<dbReference type="PANTHER" id="PTHR33343">
    <property type="entry name" value="54S RIBOSOMAL PROTEIN BL35M"/>
    <property type="match status" value="1"/>
</dbReference>
<evidence type="ECO:0000256" key="1">
    <source>
        <dbReference type="ARBA" id="ARBA00006598"/>
    </source>
</evidence>
<dbReference type="InterPro" id="IPR018265">
    <property type="entry name" value="Ribosomal_bL35_CS"/>
</dbReference>
<evidence type="ECO:0000256" key="6">
    <source>
        <dbReference type="RuleBase" id="RU000568"/>
    </source>
</evidence>
<dbReference type="PRINTS" id="PR00064">
    <property type="entry name" value="RIBOSOMALL35"/>
</dbReference>
<sequence>MPKAKTHKGIAKRFKVTGSGKKAKHRSANRGHILGKKSGKRKRHLRNGGIVDGANARMIVEAVRPSL</sequence>
<dbReference type="GO" id="GO:0006412">
    <property type="term" value="P:translation"/>
    <property type="evidence" value="ECO:0007669"/>
    <property type="project" value="UniProtKB-UniRule"/>
</dbReference>
<evidence type="ECO:0000256" key="7">
    <source>
        <dbReference type="SAM" id="MobiDB-lite"/>
    </source>
</evidence>
<reference evidence="8 9" key="1">
    <citation type="submission" date="2019-02" db="EMBL/GenBank/DDBJ databases">
        <title>Deep-cultivation of Planctomycetes and their phenomic and genomic characterization uncovers novel biology.</title>
        <authorList>
            <person name="Wiegand S."/>
            <person name="Jogler M."/>
            <person name="Boedeker C."/>
            <person name="Pinto D."/>
            <person name="Vollmers J."/>
            <person name="Rivas-Marin E."/>
            <person name="Kohn T."/>
            <person name="Peeters S.H."/>
            <person name="Heuer A."/>
            <person name="Rast P."/>
            <person name="Oberbeckmann S."/>
            <person name="Bunk B."/>
            <person name="Jeske O."/>
            <person name="Meyerdierks A."/>
            <person name="Storesund J.E."/>
            <person name="Kallscheuer N."/>
            <person name="Luecker S."/>
            <person name="Lage O.M."/>
            <person name="Pohl T."/>
            <person name="Merkel B.J."/>
            <person name="Hornburger P."/>
            <person name="Mueller R.-W."/>
            <person name="Bruemmer F."/>
            <person name="Labrenz M."/>
            <person name="Spormann A.M."/>
            <person name="Op den Camp H."/>
            <person name="Overmann J."/>
            <person name="Amann R."/>
            <person name="Jetten M.S.M."/>
            <person name="Mascher T."/>
            <person name="Medema M.H."/>
            <person name="Devos D.P."/>
            <person name="Kaster A.-K."/>
            <person name="Ovreas L."/>
            <person name="Rohde M."/>
            <person name="Galperin M.Y."/>
            <person name="Jogler C."/>
        </authorList>
    </citation>
    <scope>NUCLEOTIDE SEQUENCE [LARGE SCALE GENOMIC DNA]</scope>
    <source>
        <strain evidence="8 9">Mal48</strain>
    </source>
</reference>
<keyword evidence="3 5" id="KW-0687">Ribonucleoprotein</keyword>
<dbReference type="InterPro" id="IPR001706">
    <property type="entry name" value="Ribosomal_bL35"/>
</dbReference>
<feature type="region of interest" description="Disordered" evidence="7">
    <location>
        <begin position="16"/>
        <end position="46"/>
    </location>
</feature>
<evidence type="ECO:0000256" key="3">
    <source>
        <dbReference type="ARBA" id="ARBA00023274"/>
    </source>
</evidence>
<accession>A0A517QI97</accession>
<dbReference type="Gene3D" id="4.10.410.60">
    <property type="match status" value="1"/>
</dbReference>
<evidence type="ECO:0000313" key="9">
    <source>
        <dbReference type="Proteomes" id="UP000315724"/>
    </source>
</evidence>
<dbReference type="HAMAP" id="MF_00514">
    <property type="entry name" value="Ribosomal_bL35"/>
    <property type="match status" value="1"/>
</dbReference>
<dbReference type="NCBIfam" id="TIGR00001">
    <property type="entry name" value="rpmI_bact"/>
    <property type="match status" value="1"/>
</dbReference>
<dbReference type="GO" id="GO:0022625">
    <property type="term" value="C:cytosolic large ribosomal subunit"/>
    <property type="evidence" value="ECO:0007669"/>
    <property type="project" value="TreeGrafter"/>
</dbReference>
<dbReference type="PROSITE" id="PS00936">
    <property type="entry name" value="RIBOSOMAL_L35"/>
    <property type="match status" value="1"/>
</dbReference>
<dbReference type="GO" id="GO:0003735">
    <property type="term" value="F:structural constituent of ribosome"/>
    <property type="evidence" value="ECO:0007669"/>
    <property type="project" value="InterPro"/>
</dbReference>
<evidence type="ECO:0000313" key="8">
    <source>
        <dbReference type="EMBL" id="QDT31325.1"/>
    </source>
</evidence>
<keyword evidence="9" id="KW-1185">Reference proteome</keyword>
<dbReference type="Pfam" id="PF01632">
    <property type="entry name" value="Ribosomal_L35p"/>
    <property type="match status" value="1"/>
</dbReference>
<evidence type="ECO:0000256" key="4">
    <source>
        <dbReference type="ARBA" id="ARBA00071664"/>
    </source>
</evidence>
<dbReference type="InterPro" id="IPR037229">
    <property type="entry name" value="Ribosomal_bL35_sf"/>
</dbReference>
<keyword evidence="2 5" id="KW-0689">Ribosomal protein</keyword>
<dbReference type="AlphaFoldDB" id="A0A517QI97"/>
<protein>
    <recommendedName>
        <fullName evidence="4 5">Large ribosomal subunit protein bL35</fullName>
    </recommendedName>
</protein>
<proteinExistence type="inferred from homology"/>
<dbReference type="FunFam" id="4.10.410.60:FF:000001">
    <property type="entry name" value="50S ribosomal protein L35"/>
    <property type="match status" value="1"/>
</dbReference>
<comment type="similarity">
    <text evidence="1 5 6">Belongs to the bacterial ribosomal protein bL35 family.</text>
</comment>
<dbReference type="PANTHER" id="PTHR33343:SF1">
    <property type="entry name" value="LARGE RIBOSOMAL SUBUNIT PROTEIN BL35M"/>
    <property type="match status" value="1"/>
</dbReference>
<dbReference type="InterPro" id="IPR021137">
    <property type="entry name" value="Ribosomal_bL35-like"/>
</dbReference>
<dbReference type="RefSeq" id="WP_145195813.1">
    <property type="nucleotide sequence ID" value="NZ_CP036267.1"/>
</dbReference>
<dbReference type="OrthoDB" id="47476at2"/>